<reference evidence="8" key="1">
    <citation type="journal article" date="2014" name="Int. J. Syst. Evol. Microbiol.">
        <title>Complete genome sequence of Corynebacterium casei LMG S-19264T (=DSM 44701T), isolated from a smear-ripened cheese.</title>
        <authorList>
            <consortium name="US DOE Joint Genome Institute (JGI-PGF)"/>
            <person name="Walter F."/>
            <person name="Albersmeier A."/>
            <person name="Kalinowski J."/>
            <person name="Ruckert C."/>
        </authorList>
    </citation>
    <scope>NUCLEOTIDE SEQUENCE</scope>
    <source>
        <strain evidence="8">CGMCC 1.15758</strain>
    </source>
</reference>
<name>A0A8J3E7H8_9GAMM</name>
<accession>A0A8J3E7H8</accession>
<dbReference type="GO" id="GO:0016491">
    <property type="term" value="F:oxidoreductase activity"/>
    <property type="evidence" value="ECO:0007669"/>
    <property type="project" value="InterPro"/>
</dbReference>
<evidence type="ECO:0000313" key="9">
    <source>
        <dbReference type="Proteomes" id="UP000636949"/>
    </source>
</evidence>
<dbReference type="AlphaFoldDB" id="A0A8J3E7H8"/>
<evidence type="ECO:0000256" key="1">
    <source>
        <dbReference type="ARBA" id="ARBA00001966"/>
    </source>
</evidence>
<evidence type="ECO:0000256" key="5">
    <source>
        <dbReference type="ARBA" id="ARBA00023014"/>
    </source>
</evidence>
<dbReference type="InterPro" id="IPR023867">
    <property type="entry name" value="Sulphatase_maturase_rSAM"/>
</dbReference>
<comment type="similarity">
    <text evidence="6">Belongs to the radical SAM superfamily. Anaerobic sulfatase-maturating enzyme family.</text>
</comment>
<dbReference type="PANTHER" id="PTHR43273">
    <property type="entry name" value="ANAEROBIC SULFATASE-MATURATING ENZYME HOMOLOG ASLB-RELATED"/>
    <property type="match status" value="1"/>
</dbReference>
<dbReference type="CDD" id="cd01335">
    <property type="entry name" value="Radical_SAM"/>
    <property type="match status" value="1"/>
</dbReference>
<keyword evidence="5" id="KW-0411">Iron-sulfur</keyword>
<keyword evidence="4" id="KW-0408">Iron</keyword>
<dbReference type="InterPro" id="IPR013785">
    <property type="entry name" value="Aldolase_TIM"/>
</dbReference>
<dbReference type="SFLD" id="SFLDG01067">
    <property type="entry name" value="SPASM/twitch_domain_containing"/>
    <property type="match status" value="1"/>
</dbReference>
<dbReference type="SUPFAM" id="SSF102114">
    <property type="entry name" value="Radical SAM enzymes"/>
    <property type="match status" value="1"/>
</dbReference>
<keyword evidence="3" id="KW-0479">Metal-binding</keyword>
<protein>
    <submittedName>
        <fullName evidence="8">Radical SAM/SPASM domain-containing protein</fullName>
    </submittedName>
</protein>
<dbReference type="PANTHER" id="PTHR43273:SF3">
    <property type="entry name" value="ANAEROBIC SULFATASE-MATURATING ENZYME HOMOLOG ASLB-RELATED"/>
    <property type="match status" value="1"/>
</dbReference>
<proteinExistence type="inferred from homology"/>
<evidence type="ECO:0000313" key="8">
    <source>
        <dbReference type="EMBL" id="GGF91967.1"/>
    </source>
</evidence>
<keyword evidence="2" id="KW-0949">S-adenosyl-L-methionine</keyword>
<evidence type="ECO:0000256" key="3">
    <source>
        <dbReference type="ARBA" id="ARBA00022723"/>
    </source>
</evidence>
<dbReference type="Gene3D" id="3.20.20.70">
    <property type="entry name" value="Aldolase class I"/>
    <property type="match status" value="1"/>
</dbReference>
<dbReference type="RefSeq" id="WP_157968174.1">
    <property type="nucleotide sequence ID" value="NZ_BMJS01000004.1"/>
</dbReference>
<evidence type="ECO:0000256" key="6">
    <source>
        <dbReference type="ARBA" id="ARBA00023601"/>
    </source>
</evidence>
<sequence length="374" mass="43187">MSKNTETFGNGYSQYNKIFYLRVHEGCNLYCQHCFIPSNPKKMNMDMIHKIVENMKFHTKEGDRVLIQWHGGEPTLKSPSWIEEAVTIINQYKKVNIEHSIQTNLMNYNHEWEQVFKKYFSGKIGVSWDHRIRLTKKNQIISHEDYESKFWTLLNQAHKDGIALDVTITLTKYFIQDWKNPIALFRRFSDCGVNSIHIEKLTKTGNARVYWDEIGVNNIEYSKYMSRLFKLYSLWNESEKMKLSISPLDDLKLGLEKFIESDVNALNKMPVCFSGACDKNFHTYDANGYKPGCTALNSEYDNSRASASLFVSNILESRSKRKANCSKCLFTEVCSSGCLASSYIDESGECSGNKILLETIYKQSQGIKEMKGVL</sequence>
<feature type="domain" description="Radical SAM core" evidence="7">
    <location>
        <begin position="13"/>
        <end position="237"/>
    </location>
</feature>
<reference evidence="8" key="2">
    <citation type="submission" date="2020-09" db="EMBL/GenBank/DDBJ databases">
        <authorList>
            <person name="Sun Q."/>
            <person name="Zhou Y."/>
        </authorList>
    </citation>
    <scope>NUCLEOTIDE SEQUENCE</scope>
    <source>
        <strain evidence="8">CGMCC 1.15758</strain>
    </source>
</reference>
<evidence type="ECO:0000256" key="2">
    <source>
        <dbReference type="ARBA" id="ARBA00022691"/>
    </source>
</evidence>
<evidence type="ECO:0000259" key="7">
    <source>
        <dbReference type="PROSITE" id="PS51918"/>
    </source>
</evidence>
<dbReference type="SFLD" id="SFLDS00029">
    <property type="entry name" value="Radical_SAM"/>
    <property type="match status" value="1"/>
</dbReference>
<gene>
    <name evidence="8" type="ORF">GCM10010995_06400</name>
</gene>
<dbReference type="OrthoDB" id="5619904at2"/>
<dbReference type="InterPro" id="IPR058240">
    <property type="entry name" value="rSAM_sf"/>
</dbReference>
<comment type="caution">
    <text evidence="8">The sequence shown here is derived from an EMBL/GenBank/DDBJ whole genome shotgun (WGS) entry which is preliminary data.</text>
</comment>
<comment type="cofactor">
    <cofactor evidence="1">
        <name>[4Fe-4S] cluster</name>
        <dbReference type="ChEBI" id="CHEBI:49883"/>
    </cofactor>
</comment>
<dbReference type="PROSITE" id="PS51918">
    <property type="entry name" value="RADICAL_SAM"/>
    <property type="match status" value="1"/>
</dbReference>
<dbReference type="InterPro" id="IPR007197">
    <property type="entry name" value="rSAM"/>
</dbReference>
<dbReference type="GO" id="GO:0046872">
    <property type="term" value="F:metal ion binding"/>
    <property type="evidence" value="ECO:0007669"/>
    <property type="project" value="UniProtKB-KW"/>
</dbReference>
<dbReference type="Proteomes" id="UP000636949">
    <property type="component" value="Unassembled WGS sequence"/>
</dbReference>
<dbReference type="GO" id="GO:0051536">
    <property type="term" value="F:iron-sulfur cluster binding"/>
    <property type="evidence" value="ECO:0007669"/>
    <property type="project" value="UniProtKB-KW"/>
</dbReference>
<organism evidence="8 9">
    <name type="scientific">Cysteiniphilum litorale</name>
    <dbReference type="NCBI Taxonomy" id="2056700"/>
    <lineage>
        <taxon>Bacteria</taxon>
        <taxon>Pseudomonadati</taxon>
        <taxon>Pseudomonadota</taxon>
        <taxon>Gammaproteobacteria</taxon>
        <taxon>Thiotrichales</taxon>
        <taxon>Fastidiosibacteraceae</taxon>
        <taxon>Cysteiniphilum</taxon>
    </lineage>
</organism>
<dbReference type="EMBL" id="BMJS01000004">
    <property type="protein sequence ID" value="GGF91967.1"/>
    <property type="molecule type" value="Genomic_DNA"/>
</dbReference>
<evidence type="ECO:0000256" key="4">
    <source>
        <dbReference type="ARBA" id="ARBA00023004"/>
    </source>
</evidence>
<keyword evidence="9" id="KW-1185">Reference proteome</keyword>
<dbReference type="Pfam" id="PF04055">
    <property type="entry name" value="Radical_SAM"/>
    <property type="match status" value="1"/>
</dbReference>